<dbReference type="InterPro" id="IPR027417">
    <property type="entry name" value="P-loop_NTPase"/>
</dbReference>
<dbReference type="FunFam" id="2.40.30.10:FF:000028">
    <property type="entry name" value="GTP-binding protein 1,-like"/>
    <property type="match status" value="1"/>
</dbReference>
<comment type="caution">
    <text evidence="7">The sequence shown here is derived from an EMBL/GenBank/DDBJ whole genome shotgun (WGS) entry which is preliminary data.</text>
</comment>
<dbReference type="CDD" id="cd03694">
    <property type="entry name" value="GTPBP_II"/>
    <property type="match status" value="1"/>
</dbReference>
<dbReference type="Gene3D" id="2.40.30.10">
    <property type="entry name" value="Translation factors"/>
    <property type="match status" value="1"/>
</dbReference>
<dbReference type="SUPFAM" id="SSF50465">
    <property type="entry name" value="EF-Tu/eEF-1alpha/eIF2-gamma C-terminal domain"/>
    <property type="match status" value="1"/>
</dbReference>
<dbReference type="FunFam" id="2.40.30.10:FF:000014">
    <property type="entry name" value="Probable GTP-binding protein 1"/>
    <property type="match status" value="1"/>
</dbReference>
<evidence type="ECO:0000256" key="5">
    <source>
        <dbReference type="SAM" id="MobiDB-lite"/>
    </source>
</evidence>
<dbReference type="EMBL" id="JBEHCU010011774">
    <property type="protein sequence ID" value="KAL1376310.1"/>
    <property type="molecule type" value="Genomic_DNA"/>
</dbReference>
<feature type="domain" description="Tr-type G" evidence="6">
    <location>
        <begin position="5"/>
        <end position="72"/>
    </location>
</feature>
<dbReference type="Proteomes" id="UP001562425">
    <property type="component" value="Unassembled WGS sequence"/>
</dbReference>
<keyword evidence="8" id="KW-1185">Reference proteome</keyword>
<dbReference type="PANTHER" id="PTHR43721:SF9">
    <property type="entry name" value="GTP-BINDING PROTEIN 1"/>
    <property type="match status" value="1"/>
</dbReference>
<feature type="region of interest" description="Disordered" evidence="5">
    <location>
        <begin position="288"/>
        <end position="316"/>
    </location>
</feature>
<gene>
    <name evidence="7" type="ORF">pipiens_016967</name>
</gene>
<dbReference type="Pfam" id="PF00009">
    <property type="entry name" value="GTP_EFTU"/>
    <property type="match status" value="1"/>
</dbReference>
<dbReference type="CDD" id="cd03708">
    <property type="entry name" value="GTPBP_III"/>
    <property type="match status" value="1"/>
</dbReference>
<dbReference type="GO" id="GO:0005737">
    <property type="term" value="C:cytoplasm"/>
    <property type="evidence" value="ECO:0007669"/>
    <property type="project" value="UniProtKB-SubCell"/>
</dbReference>
<feature type="non-terminal residue" evidence="7">
    <location>
        <position position="316"/>
    </location>
</feature>
<protein>
    <recommendedName>
        <fullName evidence="6">Tr-type G domain-containing protein</fullName>
    </recommendedName>
</protein>
<dbReference type="SUPFAM" id="SSF50447">
    <property type="entry name" value="Translation proteins"/>
    <property type="match status" value="1"/>
</dbReference>
<evidence type="ECO:0000256" key="4">
    <source>
        <dbReference type="ARBA" id="ARBA00023134"/>
    </source>
</evidence>
<dbReference type="InterPro" id="IPR009000">
    <property type="entry name" value="Transl_B-barrel_sf"/>
</dbReference>
<dbReference type="AlphaFoldDB" id="A0ABD1CIT1"/>
<evidence type="ECO:0000256" key="2">
    <source>
        <dbReference type="ARBA" id="ARBA00007249"/>
    </source>
</evidence>
<dbReference type="SUPFAM" id="SSF52540">
    <property type="entry name" value="P-loop containing nucleoside triphosphate hydrolases"/>
    <property type="match status" value="1"/>
</dbReference>
<proteinExistence type="inferred from homology"/>
<accession>A0ABD1CIT1</accession>
<dbReference type="InterPro" id="IPR050055">
    <property type="entry name" value="EF-Tu_GTPase"/>
</dbReference>
<comment type="similarity">
    <text evidence="2">Belongs to the TRAFAC class translation factor GTPase superfamily. Classic translation factor GTPase family. EF-Tu/EF-1A subfamily.</text>
</comment>
<feature type="compositionally biased region" description="Polar residues" evidence="5">
    <location>
        <begin position="305"/>
        <end position="316"/>
    </location>
</feature>
<evidence type="ECO:0000313" key="7">
    <source>
        <dbReference type="EMBL" id="KAL1376310.1"/>
    </source>
</evidence>
<evidence type="ECO:0000256" key="3">
    <source>
        <dbReference type="ARBA" id="ARBA00022741"/>
    </source>
</evidence>
<evidence type="ECO:0000259" key="6">
    <source>
        <dbReference type="Pfam" id="PF00009"/>
    </source>
</evidence>
<comment type="subcellular location">
    <subcellularLocation>
        <location evidence="1">Cytoplasm</location>
    </subcellularLocation>
</comment>
<keyword evidence="4" id="KW-0342">GTP-binding</keyword>
<dbReference type="InterPro" id="IPR000795">
    <property type="entry name" value="T_Tr_GTP-bd_dom"/>
</dbReference>
<keyword evidence="3" id="KW-0547">Nucleotide-binding</keyword>
<dbReference type="Gene3D" id="3.40.50.300">
    <property type="entry name" value="P-loop containing nucleotide triphosphate hydrolases"/>
    <property type="match status" value="1"/>
</dbReference>
<reference evidence="7 8" key="1">
    <citation type="submission" date="2024-05" db="EMBL/GenBank/DDBJ databases">
        <title>Culex pipiens pipiens assembly and annotation.</title>
        <authorList>
            <person name="Alout H."/>
            <person name="Durand T."/>
        </authorList>
    </citation>
    <scope>NUCLEOTIDE SEQUENCE [LARGE SCALE GENOMIC DNA]</scope>
    <source>
        <strain evidence="7">HA-2024</strain>
        <tissue evidence="7">Whole body</tissue>
    </source>
</reference>
<evidence type="ECO:0000313" key="8">
    <source>
        <dbReference type="Proteomes" id="UP001562425"/>
    </source>
</evidence>
<name>A0ABD1CIT1_CULPP</name>
<evidence type="ECO:0000256" key="1">
    <source>
        <dbReference type="ARBA" id="ARBA00004496"/>
    </source>
</evidence>
<organism evidence="7 8">
    <name type="scientific">Culex pipiens pipiens</name>
    <name type="common">Northern house mosquito</name>
    <dbReference type="NCBI Taxonomy" id="38569"/>
    <lineage>
        <taxon>Eukaryota</taxon>
        <taxon>Metazoa</taxon>
        <taxon>Ecdysozoa</taxon>
        <taxon>Arthropoda</taxon>
        <taxon>Hexapoda</taxon>
        <taxon>Insecta</taxon>
        <taxon>Pterygota</taxon>
        <taxon>Neoptera</taxon>
        <taxon>Endopterygota</taxon>
        <taxon>Diptera</taxon>
        <taxon>Nematocera</taxon>
        <taxon>Culicoidea</taxon>
        <taxon>Culicidae</taxon>
        <taxon>Culicinae</taxon>
        <taxon>Culicini</taxon>
        <taxon>Culex</taxon>
        <taxon>Culex</taxon>
    </lineage>
</organism>
<dbReference type="GO" id="GO:0005525">
    <property type="term" value="F:GTP binding"/>
    <property type="evidence" value="ECO:0007669"/>
    <property type="project" value="UniProtKB-KW"/>
</dbReference>
<sequence>MTGHAPDFGMLMIGANSGIVGMTKEHLGLALALSVPVFVCVTKIDMCPQQVLKDNLKLLYKILKSQGCRKVPVMVKTKDDVVLSATNFVSERLWNDNLPTEFQIDDTYAVPGVGTVVSGITLQGVVTLNDVLLLGPNPLGDFTPITIKSIHRKRMVVSEVRSGQTASFAMKKKVKRSQIRKGMVLVSPEVNPQACWEFDCEILVLHHPTTISSKYGRWSAMVHCGSIRQTAQILQMSKECLRTGDKAVVRFRFIKNPEYMKPGQRMVFREGRTKAVGNVITPLYTAGSVQQRSKPNKMQGRMGSAMNQQQVASKPL</sequence>
<dbReference type="PANTHER" id="PTHR43721">
    <property type="entry name" value="ELONGATION FACTOR TU-RELATED"/>
    <property type="match status" value="1"/>
</dbReference>
<dbReference type="InterPro" id="IPR009001">
    <property type="entry name" value="Transl_elong_EF1A/Init_IF2_C"/>
</dbReference>